<feature type="region of interest" description="Disordered" evidence="1">
    <location>
        <begin position="371"/>
        <end position="428"/>
    </location>
</feature>
<name>A0ABU6ZXY8_9FABA</name>
<feature type="region of interest" description="Disordered" evidence="1">
    <location>
        <begin position="269"/>
        <end position="291"/>
    </location>
</feature>
<gene>
    <name evidence="2" type="ORF">PIB30_106495</name>
</gene>
<protein>
    <recommendedName>
        <fullName evidence="4">Aminotransferase-like plant mobile domain-containing protein</fullName>
    </recommendedName>
</protein>
<feature type="region of interest" description="Disordered" evidence="1">
    <location>
        <begin position="163"/>
        <end position="238"/>
    </location>
</feature>
<proteinExistence type="predicted"/>
<feature type="compositionally biased region" description="Basic residues" evidence="1">
    <location>
        <begin position="185"/>
        <end position="197"/>
    </location>
</feature>
<evidence type="ECO:0000313" key="3">
    <source>
        <dbReference type="Proteomes" id="UP001341840"/>
    </source>
</evidence>
<evidence type="ECO:0000313" key="2">
    <source>
        <dbReference type="EMBL" id="MED6226720.1"/>
    </source>
</evidence>
<comment type="caution">
    <text evidence="2">The sequence shown here is derived from an EMBL/GenBank/DDBJ whole genome shotgun (WGS) entry which is preliminary data.</text>
</comment>
<accession>A0ABU6ZXY8</accession>
<sequence length="428" mass="48592">MSWIYHRFIRCCPRSVGQIAWPLARRLIGFQQPDRDRQEGRLLRWREELDRSDITQFRWTPYDVQELQAIVPDWIRSHLEIYTWRLMTSTGRGEDQWWPGTLRSWYDGWRGRGSPQVLVSIHACRDFRGTQEYFTWYVVAVGAGRFLSQARRLDDPRWMFAPPDLPSSTAHPRDDLAMPEEAPARRRRAAGVGKGRRPPANADPRRPPANARDRRRRERMGVRVGGEEAQEEAEEEAELYARYEDEGDDGDQRHISPDRAQRGYADIVGSSSLMPPMHASHPAGYGSPHTFQSGASPDRFFQATLDTGTLDEVFDMIRAPDTVVGAQAASYRAGRDQRLDPSSSAHVPSPLPFQGMGYTVTDFATDPAQYGTPPAYYDFLSGPNPTPQQDEAEAQEPSPPPRPDRPTRTVRPPRCGTGGHLRQGRDDL</sequence>
<keyword evidence="3" id="KW-1185">Reference proteome</keyword>
<evidence type="ECO:0008006" key="4">
    <source>
        <dbReference type="Google" id="ProtNLM"/>
    </source>
</evidence>
<dbReference type="Proteomes" id="UP001341840">
    <property type="component" value="Unassembled WGS sequence"/>
</dbReference>
<organism evidence="2 3">
    <name type="scientific">Stylosanthes scabra</name>
    <dbReference type="NCBI Taxonomy" id="79078"/>
    <lineage>
        <taxon>Eukaryota</taxon>
        <taxon>Viridiplantae</taxon>
        <taxon>Streptophyta</taxon>
        <taxon>Embryophyta</taxon>
        <taxon>Tracheophyta</taxon>
        <taxon>Spermatophyta</taxon>
        <taxon>Magnoliopsida</taxon>
        <taxon>eudicotyledons</taxon>
        <taxon>Gunneridae</taxon>
        <taxon>Pentapetalae</taxon>
        <taxon>rosids</taxon>
        <taxon>fabids</taxon>
        <taxon>Fabales</taxon>
        <taxon>Fabaceae</taxon>
        <taxon>Papilionoideae</taxon>
        <taxon>50 kb inversion clade</taxon>
        <taxon>dalbergioids sensu lato</taxon>
        <taxon>Dalbergieae</taxon>
        <taxon>Pterocarpus clade</taxon>
        <taxon>Stylosanthes</taxon>
    </lineage>
</organism>
<reference evidence="2 3" key="1">
    <citation type="journal article" date="2023" name="Plants (Basel)">
        <title>Bridging the Gap: Combining Genomics and Transcriptomics Approaches to Understand Stylosanthes scabra, an Orphan Legume from the Brazilian Caatinga.</title>
        <authorList>
            <person name="Ferreira-Neto J.R.C."/>
            <person name="da Silva M.D."/>
            <person name="Binneck E."/>
            <person name="de Melo N.F."/>
            <person name="da Silva R.H."/>
            <person name="de Melo A.L.T.M."/>
            <person name="Pandolfi V."/>
            <person name="Bustamante F.O."/>
            <person name="Brasileiro-Vidal A.C."/>
            <person name="Benko-Iseppon A.M."/>
        </authorList>
    </citation>
    <scope>NUCLEOTIDE SEQUENCE [LARGE SCALE GENOMIC DNA]</scope>
    <source>
        <tissue evidence="2">Leaves</tissue>
    </source>
</reference>
<dbReference type="EMBL" id="JASCZI010276081">
    <property type="protein sequence ID" value="MED6226720.1"/>
    <property type="molecule type" value="Genomic_DNA"/>
</dbReference>
<evidence type="ECO:0000256" key="1">
    <source>
        <dbReference type="SAM" id="MobiDB-lite"/>
    </source>
</evidence>
<feature type="compositionally biased region" description="Acidic residues" evidence="1">
    <location>
        <begin position="228"/>
        <end position="238"/>
    </location>
</feature>